<dbReference type="Pfam" id="PF04023">
    <property type="entry name" value="FeoA"/>
    <property type="match status" value="1"/>
</dbReference>
<dbReference type="OrthoDB" id="9811076at2"/>
<dbReference type="SMART" id="SM00899">
    <property type="entry name" value="FeoA"/>
    <property type="match status" value="1"/>
</dbReference>
<dbReference type="InterPro" id="IPR007167">
    <property type="entry name" value="Fe-transptr_FeoA-like"/>
</dbReference>
<sequence>MNVTDLKKGEEAKVLGLELSADLRERLKMLNVYAGAGVRLVKVAPFGAGYLLSAGSIRLAVGKSIARNIFVEREEQK</sequence>
<gene>
    <name evidence="3" type="ORF">ESZ91_01450</name>
</gene>
<dbReference type="InterPro" id="IPR008988">
    <property type="entry name" value="Transcriptional_repressor_C"/>
</dbReference>
<dbReference type="Gene3D" id="2.30.30.90">
    <property type="match status" value="1"/>
</dbReference>
<evidence type="ECO:0000256" key="1">
    <source>
        <dbReference type="ARBA" id="ARBA00023004"/>
    </source>
</evidence>
<reference evidence="3 4" key="1">
    <citation type="journal article" date="2019" name="Gut">
        <title>Antibiotics-induced monodominance of a novel gut bacterial order.</title>
        <authorList>
            <person name="Hildebrand F."/>
            <person name="Moitinho-Silva L."/>
            <person name="Blasche S."/>
            <person name="Jahn M.T."/>
            <person name="Gossmann T.I."/>
            <person name="Heuerta-Cepas J."/>
            <person name="Hercog R."/>
            <person name="Luetge M."/>
            <person name="Bahram M."/>
            <person name="Pryszlak A."/>
            <person name="Alves R.J."/>
            <person name="Waszak S.M."/>
            <person name="Zhu A."/>
            <person name="Ye L."/>
            <person name="Costea P.I."/>
            <person name="Aalvink S."/>
            <person name="Belzer C."/>
            <person name="Forslund S.K."/>
            <person name="Sunagawa S."/>
            <person name="Hentschel U."/>
            <person name="Merten C."/>
            <person name="Patil K.R."/>
            <person name="Benes V."/>
            <person name="Bork P."/>
        </authorList>
    </citation>
    <scope>NUCLEOTIDE SEQUENCE [LARGE SCALE GENOMIC DNA]</scope>
    <source>
        <strain evidence="3 4">HDS1380</strain>
    </source>
</reference>
<dbReference type="InterPro" id="IPR038157">
    <property type="entry name" value="FeoA_core_dom"/>
</dbReference>
<proteinExistence type="predicted"/>
<organism evidence="3 4">
    <name type="scientific">Candidatus Borkfalkia ceftriaxoniphila</name>
    <dbReference type="NCBI Taxonomy" id="2508949"/>
    <lineage>
        <taxon>Bacteria</taxon>
        <taxon>Bacillati</taxon>
        <taxon>Bacillota</taxon>
        <taxon>Clostridia</taxon>
        <taxon>Christensenellales</taxon>
        <taxon>Christensenellaceae</taxon>
        <taxon>Candidatus Borkfalkia</taxon>
    </lineage>
</organism>
<keyword evidence="1" id="KW-0408">Iron</keyword>
<dbReference type="RefSeq" id="WP_129223386.1">
    <property type="nucleotide sequence ID" value="NZ_SDOZ01000002.1"/>
</dbReference>
<dbReference type="GO" id="GO:0046914">
    <property type="term" value="F:transition metal ion binding"/>
    <property type="evidence" value="ECO:0007669"/>
    <property type="project" value="InterPro"/>
</dbReference>
<protein>
    <submittedName>
        <fullName evidence="3">Ferrous iron transport protein A</fullName>
    </submittedName>
</protein>
<evidence type="ECO:0000313" key="4">
    <source>
        <dbReference type="Proteomes" id="UP000291269"/>
    </source>
</evidence>
<keyword evidence="4" id="KW-1185">Reference proteome</keyword>
<dbReference type="Proteomes" id="UP000291269">
    <property type="component" value="Unassembled WGS sequence"/>
</dbReference>
<feature type="domain" description="Ferrous iron transporter FeoA-like" evidence="2">
    <location>
        <begin position="1"/>
        <end position="73"/>
    </location>
</feature>
<accession>A0A4Q2KCG5</accession>
<dbReference type="EMBL" id="SDOZ01000002">
    <property type="protein sequence ID" value="RXZ61073.1"/>
    <property type="molecule type" value="Genomic_DNA"/>
</dbReference>
<name>A0A4Q2KCG5_9FIRM</name>
<comment type="caution">
    <text evidence="3">The sequence shown here is derived from an EMBL/GenBank/DDBJ whole genome shotgun (WGS) entry which is preliminary data.</text>
</comment>
<evidence type="ECO:0000259" key="2">
    <source>
        <dbReference type="SMART" id="SM00899"/>
    </source>
</evidence>
<evidence type="ECO:0000313" key="3">
    <source>
        <dbReference type="EMBL" id="RXZ61073.1"/>
    </source>
</evidence>
<dbReference type="SUPFAM" id="SSF50037">
    <property type="entry name" value="C-terminal domain of transcriptional repressors"/>
    <property type="match status" value="1"/>
</dbReference>
<dbReference type="AlphaFoldDB" id="A0A4Q2KCG5"/>